<gene>
    <name evidence="1" type="ORF">KSU1_C0272</name>
</gene>
<comment type="caution">
    <text evidence="1">The sequence shown here is derived from an EMBL/GenBank/DDBJ whole genome shotgun (WGS) entry which is preliminary data.</text>
</comment>
<sequence length="52" mass="6074">MKIFYKVYNKPGCSFPEKVYEDAMMLEFKRENIPAIPQYAISVLISENLCPN</sequence>
<dbReference type="EMBL" id="BAFH01000003">
    <property type="protein sequence ID" value="GAB61868.1"/>
    <property type="molecule type" value="Genomic_DNA"/>
</dbReference>
<dbReference type="Pfam" id="PF13366">
    <property type="entry name" value="PDDEXK_3"/>
    <property type="match status" value="1"/>
</dbReference>
<evidence type="ECO:0000313" key="1">
    <source>
        <dbReference type="EMBL" id="GAB61868.1"/>
    </source>
</evidence>
<evidence type="ECO:0000313" key="2">
    <source>
        <dbReference type="Proteomes" id="UP000002985"/>
    </source>
</evidence>
<proteinExistence type="predicted"/>
<dbReference type="InterPro" id="IPR026350">
    <property type="entry name" value="GxxExxY"/>
</dbReference>
<dbReference type="AlphaFoldDB" id="I3IJH3"/>
<dbReference type="STRING" id="247490.KSU1_C0272"/>
<organism evidence="1 2">
    <name type="scientific">Candidatus Jettenia caeni</name>
    <dbReference type="NCBI Taxonomy" id="247490"/>
    <lineage>
        <taxon>Bacteria</taxon>
        <taxon>Pseudomonadati</taxon>
        <taxon>Planctomycetota</taxon>
        <taxon>Candidatus Brocadiia</taxon>
        <taxon>Candidatus Brocadiales</taxon>
        <taxon>Candidatus Brocadiaceae</taxon>
        <taxon>Candidatus Jettenia</taxon>
    </lineage>
</organism>
<keyword evidence="2" id="KW-1185">Reference proteome</keyword>
<protein>
    <submittedName>
        <fullName evidence="1">Uncharacterized protein</fullName>
    </submittedName>
</protein>
<name>I3IJH3_9BACT</name>
<reference evidence="1 2" key="1">
    <citation type="journal article" date="2012" name="FEBS Lett.">
        <title>Anammox organism KSU-1 expresses a NirK-type copper-containing nitrite reductase instead of a NirS-type with cytochrome cd1.</title>
        <authorList>
            <person name="Hira D."/>
            <person name="Toh H."/>
            <person name="Migita C.T."/>
            <person name="Okubo H."/>
            <person name="Nishiyama T."/>
            <person name="Hattori M."/>
            <person name="Furukawa K."/>
            <person name="Fujii T."/>
        </authorList>
    </citation>
    <scope>NUCLEOTIDE SEQUENCE [LARGE SCALE GENOMIC DNA]</scope>
</reference>
<dbReference type="Proteomes" id="UP000002985">
    <property type="component" value="Unassembled WGS sequence"/>
</dbReference>
<dbReference type="OrthoDB" id="9806869at2"/>
<accession>I3IJH3</accession>